<feature type="binding site" evidence="9">
    <location>
        <position position="285"/>
    </location>
    <ligand>
        <name>Mn(2+)</name>
        <dbReference type="ChEBI" id="CHEBI:29035"/>
        <label>2</label>
    </ligand>
</feature>
<dbReference type="EC" id="3.4.11.10" evidence="9"/>
<keyword evidence="7 9" id="KW-0464">Manganese</keyword>
<evidence type="ECO:0000313" key="12">
    <source>
        <dbReference type="Proteomes" id="UP000218785"/>
    </source>
</evidence>
<dbReference type="CDD" id="cd00433">
    <property type="entry name" value="Peptidase_M17"/>
    <property type="match status" value="1"/>
</dbReference>
<feature type="active site" evidence="9">
    <location>
        <position position="367"/>
    </location>
</feature>
<proteinExistence type="inferred from homology"/>
<dbReference type="NCBIfam" id="NF002073">
    <property type="entry name" value="PRK00913.1-2"/>
    <property type="match status" value="1"/>
</dbReference>
<dbReference type="NCBIfam" id="NF002076">
    <property type="entry name" value="PRK00913.2-3"/>
    <property type="match status" value="1"/>
</dbReference>
<keyword evidence="12" id="KW-1185">Reference proteome</keyword>
<evidence type="ECO:0000256" key="6">
    <source>
        <dbReference type="ARBA" id="ARBA00022801"/>
    </source>
</evidence>
<dbReference type="PANTHER" id="PTHR11963:SF23">
    <property type="entry name" value="CYTOSOL AMINOPEPTIDASE"/>
    <property type="match status" value="1"/>
</dbReference>
<evidence type="ECO:0000256" key="2">
    <source>
        <dbReference type="ARBA" id="ARBA00000967"/>
    </source>
</evidence>
<evidence type="ECO:0000256" key="1">
    <source>
        <dbReference type="ARBA" id="ARBA00000135"/>
    </source>
</evidence>
<keyword evidence="9" id="KW-0963">Cytoplasm</keyword>
<evidence type="ECO:0000256" key="4">
    <source>
        <dbReference type="ARBA" id="ARBA00022438"/>
    </source>
</evidence>
<dbReference type="EC" id="3.4.11.1" evidence="9"/>
<evidence type="ECO:0000256" key="8">
    <source>
        <dbReference type="ARBA" id="ARBA00049972"/>
    </source>
</evidence>
<comment type="subcellular location">
    <subcellularLocation>
        <location evidence="9">Cytoplasm</location>
    </subcellularLocation>
</comment>
<dbReference type="EMBL" id="AP018248">
    <property type="protein sequence ID" value="BAY97156.1"/>
    <property type="molecule type" value="Genomic_DNA"/>
</dbReference>
<keyword evidence="4 9" id="KW-0031">Aminopeptidase</keyword>
<sequence>MHEQRILSNTGTRTFTQNTKMVIRPSDTPLLEWTGDTLAIGLFEDNLELTGELATLDSKFAGILKELITEEEFKGKANSTVFTRIAASTPVKKVIIVGLGKPDALTTDSLRRAAAAVGRVAKKQKVKTLGFSFPLWNNDPAATAQAIAEGVQLALYQDTRFKSDPEEKKSQVETIDLLGFGGQESAINLANQIVSGVILARELVAAPANSVTPITMAETAEAIAKDHGLQIQILEREECEKLGMGAFLGVAQASDLPPKFIHLTYKPEGTPTRKLAIIGKGLTFDSGGLNIKGAGSGIETMKIDMGGAAATLGAAKAIAQIKPSAEVHFISAVTENMISGHAMHPGDILTASNGKTIEVNNTDAEGRLTLADALVYADKLGLDAIVDLATLTGANVIALGEDIAGLYTPDDAVAAQIEKAAKSTGEKIWRMPMEEKYFEGLKSGIADMKNTGPRPGGSITAALFLKQFVKDTPWAHLDIAGPVWSDKENGYNGPGATGYGVRTLVDWVLSSVE</sequence>
<comment type="function">
    <text evidence="8 9">Presumably involved in the processing and regular turnover of intracellular proteins. Catalyzes the removal of unsubstituted N-terminal amino acids from various peptides.</text>
</comment>
<evidence type="ECO:0000256" key="7">
    <source>
        <dbReference type="ARBA" id="ARBA00023211"/>
    </source>
</evidence>
<dbReference type="NCBIfam" id="NF002074">
    <property type="entry name" value="PRK00913.1-4"/>
    <property type="match status" value="1"/>
</dbReference>
<dbReference type="InterPro" id="IPR008283">
    <property type="entry name" value="Peptidase_M17_N"/>
</dbReference>
<dbReference type="SUPFAM" id="SSF53187">
    <property type="entry name" value="Zn-dependent exopeptidases"/>
    <property type="match status" value="1"/>
</dbReference>
<organism evidence="11 12">
    <name type="scientific">Tolypothrix tenuis PCC 7101</name>
    <dbReference type="NCBI Taxonomy" id="231146"/>
    <lineage>
        <taxon>Bacteria</taxon>
        <taxon>Bacillati</taxon>
        <taxon>Cyanobacteriota</taxon>
        <taxon>Cyanophyceae</taxon>
        <taxon>Nostocales</taxon>
        <taxon>Tolypothrichaceae</taxon>
        <taxon>Tolypothrix</taxon>
    </lineage>
</organism>
<protein>
    <recommendedName>
        <fullName evidence="9">Probable cytosol aminopeptidase</fullName>
        <ecNumber evidence="9">3.4.11.1</ecNumber>
    </recommendedName>
    <alternativeName>
        <fullName evidence="9">Leucine aminopeptidase</fullName>
        <shortName evidence="9">LAP</shortName>
        <ecNumber evidence="9">3.4.11.10</ecNumber>
    </alternativeName>
    <alternativeName>
        <fullName evidence="9">Leucyl aminopeptidase</fullName>
    </alternativeName>
</protein>
<dbReference type="Pfam" id="PF02789">
    <property type="entry name" value="Peptidase_M17_N"/>
    <property type="match status" value="1"/>
</dbReference>
<comment type="similarity">
    <text evidence="3 9">Belongs to the peptidase M17 family.</text>
</comment>
<evidence type="ECO:0000256" key="3">
    <source>
        <dbReference type="ARBA" id="ARBA00009528"/>
    </source>
</evidence>
<evidence type="ECO:0000256" key="9">
    <source>
        <dbReference type="HAMAP-Rule" id="MF_00181"/>
    </source>
</evidence>
<evidence type="ECO:0000256" key="5">
    <source>
        <dbReference type="ARBA" id="ARBA00022670"/>
    </source>
</evidence>
<keyword evidence="5 9" id="KW-0645">Protease</keyword>
<comment type="catalytic activity">
    <reaction evidence="1 9">
        <text>Release of an N-terminal amino acid, Xaa-|-Yaa-, in which Xaa is preferably Leu, but may be other amino acids including Pro although not Arg or Lys, and Yaa may be Pro. Amino acid amides and methyl esters are also readily hydrolyzed, but rates on arylamides are exceedingly low.</text>
        <dbReference type="EC" id="3.4.11.1"/>
    </reaction>
</comment>
<evidence type="ECO:0000313" key="11">
    <source>
        <dbReference type="EMBL" id="BAY97156.1"/>
    </source>
</evidence>
<dbReference type="GO" id="GO:0030145">
    <property type="term" value="F:manganese ion binding"/>
    <property type="evidence" value="ECO:0007669"/>
    <property type="project" value="UniProtKB-UniRule"/>
</dbReference>
<reference evidence="11 12" key="1">
    <citation type="submission" date="2017-06" db="EMBL/GenBank/DDBJ databases">
        <title>Genome sequencing of cyanobaciteial culture collection at National Institute for Environmental Studies (NIES).</title>
        <authorList>
            <person name="Hirose Y."/>
            <person name="Shimura Y."/>
            <person name="Fujisawa T."/>
            <person name="Nakamura Y."/>
            <person name="Kawachi M."/>
        </authorList>
    </citation>
    <scope>NUCLEOTIDE SEQUENCE [LARGE SCALE GENOMIC DNA]</scope>
    <source>
        <strain evidence="11 12">NIES-37</strain>
    </source>
</reference>
<dbReference type="PROSITE" id="PS00631">
    <property type="entry name" value="CYTOSOL_AP"/>
    <property type="match status" value="1"/>
</dbReference>
<dbReference type="NCBIfam" id="NF002083">
    <property type="entry name" value="PRK00913.3-5"/>
    <property type="match status" value="1"/>
</dbReference>
<dbReference type="InterPro" id="IPR000819">
    <property type="entry name" value="Peptidase_M17_C"/>
</dbReference>
<feature type="domain" description="Cytosol aminopeptidase" evidence="10">
    <location>
        <begin position="361"/>
        <end position="368"/>
    </location>
</feature>
<dbReference type="GO" id="GO:0070006">
    <property type="term" value="F:metalloaminopeptidase activity"/>
    <property type="evidence" value="ECO:0007669"/>
    <property type="project" value="InterPro"/>
</dbReference>
<feature type="active site" evidence="9">
    <location>
        <position position="292"/>
    </location>
</feature>
<dbReference type="SUPFAM" id="SSF52949">
    <property type="entry name" value="Macro domain-like"/>
    <property type="match status" value="1"/>
</dbReference>
<keyword evidence="6 9" id="KW-0378">Hydrolase</keyword>
<dbReference type="AlphaFoldDB" id="A0A1Z4MUK7"/>
<dbReference type="Pfam" id="PF00883">
    <property type="entry name" value="Peptidase_M17"/>
    <property type="match status" value="1"/>
</dbReference>
<dbReference type="Gene3D" id="3.40.220.10">
    <property type="entry name" value="Leucine Aminopeptidase, subunit E, domain 1"/>
    <property type="match status" value="1"/>
</dbReference>
<dbReference type="GO" id="GO:0006508">
    <property type="term" value="P:proteolysis"/>
    <property type="evidence" value="ECO:0007669"/>
    <property type="project" value="UniProtKB-KW"/>
</dbReference>
<feature type="binding site" evidence="9">
    <location>
        <position position="285"/>
    </location>
    <ligand>
        <name>Mn(2+)</name>
        <dbReference type="ChEBI" id="CHEBI:29035"/>
        <label>1</label>
    </ligand>
</feature>
<feature type="binding site" evidence="9">
    <location>
        <position position="365"/>
    </location>
    <ligand>
        <name>Mn(2+)</name>
        <dbReference type="ChEBI" id="CHEBI:29035"/>
        <label>1</label>
    </ligand>
</feature>
<dbReference type="Proteomes" id="UP000218785">
    <property type="component" value="Chromosome"/>
</dbReference>
<name>A0A1Z4MUK7_9CYAN</name>
<dbReference type="InterPro" id="IPR043472">
    <property type="entry name" value="Macro_dom-like"/>
</dbReference>
<keyword evidence="9" id="KW-0479">Metal-binding</keyword>
<dbReference type="PRINTS" id="PR00481">
    <property type="entry name" value="LAMNOPPTDASE"/>
</dbReference>
<feature type="binding site" evidence="9">
    <location>
        <position position="365"/>
    </location>
    <ligand>
        <name>Mn(2+)</name>
        <dbReference type="ChEBI" id="CHEBI:29035"/>
        <label>2</label>
    </ligand>
</feature>
<accession>A0A1Z4MUK7</accession>
<comment type="cofactor">
    <cofactor evidence="9">
        <name>Mn(2+)</name>
        <dbReference type="ChEBI" id="CHEBI:29035"/>
    </cofactor>
    <text evidence="9">Binds 2 manganese ions per subunit.</text>
</comment>
<dbReference type="HAMAP" id="MF_00181">
    <property type="entry name" value="Cytosol_peptidase_M17"/>
    <property type="match status" value="1"/>
</dbReference>
<dbReference type="Gene3D" id="3.40.630.10">
    <property type="entry name" value="Zn peptidases"/>
    <property type="match status" value="1"/>
</dbReference>
<feature type="binding site" evidence="9">
    <location>
        <position position="280"/>
    </location>
    <ligand>
        <name>Mn(2+)</name>
        <dbReference type="ChEBI" id="CHEBI:29035"/>
        <label>2</label>
    </ligand>
</feature>
<dbReference type="InterPro" id="IPR011356">
    <property type="entry name" value="Leucine_aapep/pepB"/>
</dbReference>
<comment type="catalytic activity">
    <reaction evidence="2 9">
        <text>Release of an N-terminal amino acid, preferentially leucine, but not glutamic or aspartic acids.</text>
        <dbReference type="EC" id="3.4.11.10"/>
    </reaction>
</comment>
<dbReference type="KEGG" id="ttq:NIES37_10930"/>
<feature type="binding site" evidence="9">
    <location>
        <position position="363"/>
    </location>
    <ligand>
        <name>Mn(2+)</name>
        <dbReference type="ChEBI" id="CHEBI:29035"/>
        <label>1</label>
    </ligand>
</feature>
<gene>
    <name evidence="9" type="primary">pepA</name>
    <name evidence="11" type="ORF">NIES37_10930</name>
</gene>
<dbReference type="InterPro" id="IPR023042">
    <property type="entry name" value="Peptidase_M17_leu_NH2_pept"/>
</dbReference>
<dbReference type="GO" id="GO:0005737">
    <property type="term" value="C:cytoplasm"/>
    <property type="evidence" value="ECO:0007669"/>
    <property type="project" value="UniProtKB-SubCell"/>
</dbReference>
<feature type="binding site" evidence="9">
    <location>
        <position position="304"/>
    </location>
    <ligand>
        <name>Mn(2+)</name>
        <dbReference type="ChEBI" id="CHEBI:29035"/>
        <label>2</label>
    </ligand>
</feature>
<evidence type="ECO:0000259" key="10">
    <source>
        <dbReference type="PROSITE" id="PS00631"/>
    </source>
</evidence>
<dbReference type="PANTHER" id="PTHR11963">
    <property type="entry name" value="LEUCINE AMINOPEPTIDASE-RELATED"/>
    <property type="match status" value="1"/>
</dbReference>